<gene>
    <name evidence="7" type="ORF">A6A40_29935</name>
</gene>
<organism evidence="7 8">
    <name type="scientific">Azospirillum humicireducens</name>
    <dbReference type="NCBI Taxonomy" id="1226968"/>
    <lineage>
        <taxon>Bacteria</taxon>
        <taxon>Pseudomonadati</taxon>
        <taxon>Pseudomonadota</taxon>
        <taxon>Alphaproteobacteria</taxon>
        <taxon>Rhodospirillales</taxon>
        <taxon>Azospirillaceae</taxon>
        <taxon>Azospirillum</taxon>
    </lineage>
</organism>
<dbReference type="CDD" id="cd06333">
    <property type="entry name" value="PBP1_ABC_RPA1789-like"/>
    <property type="match status" value="1"/>
</dbReference>
<dbReference type="PANTHER" id="PTHR30483">
    <property type="entry name" value="LEUCINE-SPECIFIC-BINDING PROTEIN"/>
    <property type="match status" value="1"/>
</dbReference>
<dbReference type="InterPro" id="IPR051010">
    <property type="entry name" value="BCAA_transport"/>
</dbReference>
<dbReference type="OrthoDB" id="9791590at2"/>
<dbReference type="InterPro" id="IPR028082">
    <property type="entry name" value="Peripla_BP_I"/>
</dbReference>
<dbReference type="EMBL" id="CP028907">
    <property type="protein sequence ID" value="AWB09180.1"/>
    <property type="molecule type" value="Genomic_DNA"/>
</dbReference>
<dbReference type="Gene3D" id="3.40.50.2300">
    <property type="match status" value="2"/>
</dbReference>
<dbReference type="InterPro" id="IPR000709">
    <property type="entry name" value="Leu_Ile_Val-bd"/>
</dbReference>
<comment type="similarity">
    <text evidence="1">Belongs to the leucine-binding protein family.</text>
</comment>
<evidence type="ECO:0000256" key="5">
    <source>
        <dbReference type="SAM" id="SignalP"/>
    </source>
</evidence>
<proteinExistence type="inferred from homology"/>
<evidence type="ECO:0000313" key="8">
    <source>
        <dbReference type="Proteomes" id="UP000077405"/>
    </source>
</evidence>
<evidence type="ECO:0000256" key="2">
    <source>
        <dbReference type="ARBA" id="ARBA00022448"/>
    </source>
</evidence>
<dbReference type="RefSeq" id="WP_108549421.1">
    <property type="nucleotide sequence ID" value="NZ_CP028907.1"/>
</dbReference>
<accession>A0A2R4VXJ1</accession>
<keyword evidence="7" id="KW-0614">Plasmid</keyword>
<reference evidence="7 8" key="1">
    <citation type="submission" date="2018-04" db="EMBL/GenBank/DDBJ databases">
        <title>Complete genome sequence of the nitrogen-fixing bacterium Azospirillum humicireducens type strain SgZ-5.</title>
        <authorList>
            <person name="Yu Z."/>
        </authorList>
    </citation>
    <scope>NUCLEOTIDE SEQUENCE [LARGE SCALE GENOMIC DNA]</scope>
    <source>
        <strain evidence="7 8">SgZ-5</strain>
        <plasmid evidence="7 8">pYZ6</plasmid>
    </source>
</reference>
<evidence type="ECO:0000256" key="4">
    <source>
        <dbReference type="ARBA" id="ARBA00022970"/>
    </source>
</evidence>
<protein>
    <submittedName>
        <fullName evidence="7">ABC transporter substrate-binding protein</fullName>
    </submittedName>
</protein>
<evidence type="ECO:0000256" key="3">
    <source>
        <dbReference type="ARBA" id="ARBA00022729"/>
    </source>
</evidence>
<keyword evidence="2" id="KW-0813">Transport</keyword>
<name>A0A2R4VXJ1_9PROT</name>
<dbReference type="KEGG" id="ahu:A6A40_29935"/>
<dbReference type="SUPFAM" id="SSF53822">
    <property type="entry name" value="Periplasmic binding protein-like I"/>
    <property type="match status" value="1"/>
</dbReference>
<dbReference type="InterPro" id="IPR028081">
    <property type="entry name" value="Leu-bd"/>
</dbReference>
<feature type="signal peptide" evidence="5">
    <location>
        <begin position="1"/>
        <end position="25"/>
    </location>
</feature>
<dbReference type="Proteomes" id="UP000077405">
    <property type="component" value="Plasmid pYZ6"/>
</dbReference>
<keyword evidence="3 5" id="KW-0732">Signal</keyword>
<dbReference type="PANTHER" id="PTHR30483:SF38">
    <property type="entry name" value="BLR7848 PROTEIN"/>
    <property type="match status" value="1"/>
</dbReference>
<dbReference type="PRINTS" id="PR00337">
    <property type="entry name" value="LEUILEVALBP"/>
</dbReference>
<sequence length="383" mass="41001">MRFFNMMVGVVCALAIGAAAGPAPAADPIKVGAVLSLTGGASSLGDPELKTLEMMVDQTNKAGGLLGRPVELVHYDDGSEPGKANVLAKRLIEDDKVDMLIGGTTTGASMAMYPLIERAQIPFISLAGALVIVEPVKRWMFKPAHHDRMVGQRVMLDMKARGYQSIAMLSDTSGFGQSARKEMLNVAQKVGITVAVDETFNPKDTDVTTQLAKIKNTPGIQALFVVTFGQGAVVVTKNIAQLGIDLPHYETSGVATREYIRLAGPAAEGVRLPAPVLMVAADLPDSDPLKKLSVDYVREYESRYKTDVSSFGAYARDAWHIWVNAVTLAKSVDKAKVRDFIENTTGLPGTSGMINMSPQDHLGLDISALKIVTVRNGKFTIAD</sequence>
<dbReference type="GO" id="GO:0006865">
    <property type="term" value="P:amino acid transport"/>
    <property type="evidence" value="ECO:0007669"/>
    <property type="project" value="UniProtKB-KW"/>
</dbReference>
<feature type="chain" id="PRO_5015330273" evidence="5">
    <location>
        <begin position="26"/>
        <end position="383"/>
    </location>
</feature>
<keyword evidence="8" id="KW-1185">Reference proteome</keyword>
<geneLocation type="plasmid" evidence="7 8">
    <name>pYZ6</name>
</geneLocation>
<feature type="domain" description="Leucine-binding protein" evidence="6">
    <location>
        <begin position="28"/>
        <end position="375"/>
    </location>
</feature>
<evidence type="ECO:0000313" key="7">
    <source>
        <dbReference type="EMBL" id="AWB09180.1"/>
    </source>
</evidence>
<dbReference type="AlphaFoldDB" id="A0A2R4VXJ1"/>
<evidence type="ECO:0000256" key="1">
    <source>
        <dbReference type="ARBA" id="ARBA00010062"/>
    </source>
</evidence>
<keyword evidence="4" id="KW-0029">Amino-acid transport</keyword>
<dbReference type="Pfam" id="PF13458">
    <property type="entry name" value="Peripla_BP_6"/>
    <property type="match status" value="1"/>
</dbReference>
<evidence type="ECO:0000259" key="6">
    <source>
        <dbReference type="Pfam" id="PF13458"/>
    </source>
</evidence>